<name>A0A544W714_9MYCO</name>
<reference evidence="2 3" key="1">
    <citation type="submission" date="2018-10" db="EMBL/GenBank/DDBJ databases">
        <title>Draft genome of Mycobacterium hodleri strain B.</title>
        <authorList>
            <person name="Amande T.J."/>
            <person name="Mcgenity T.J."/>
        </authorList>
    </citation>
    <scope>NUCLEOTIDE SEQUENCE [LARGE SCALE GENOMIC DNA]</scope>
    <source>
        <strain evidence="2 3">B</strain>
    </source>
</reference>
<protein>
    <recommendedName>
        <fullName evidence="4">Transmembrane protein</fullName>
    </recommendedName>
</protein>
<organism evidence="2 3">
    <name type="scientific">Mycolicibacterium hodleri</name>
    <dbReference type="NCBI Taxonomy" id="49897"/>
    <lineage>
        <taxon>Bacteria</taxon>
        <taxon>Bacillati</taxon>
        <taxon>Actinomycetota</taxon>
        <taxon>Actinomycetes</taxon>
        <taxon>Mycobacteriales</taxon>
        <taxon>Mycobacteriaceae</taxon>
        <taxon>Mycolicibacterium</taxon>
    </lineage>
</organism>
<feature type="transmembrane region" description="Helical" evidence="1">
    <location>
        <begin position="29"/>
        <end position="51"/>
    </location>
</feature>
<comment type="caution">
    <text evidence="2">The sequence shown here is derived from an EMBL/GenBank/DDBJ whole genome shotgun (WGS) entry which is preliminary data.</text>
</comment>
<evidence type="ECO:0000256" key="1">
    <source>
        <dbReference type="SAM" id="Phobius"/>
    </source>
</evidence>
<dbReference type="PANTHER" id="PTHR42305">
    <property type="entry name" value="MEMBRANE PROTEIN RV1733C-RELATED"/>
    <property type="match status" value="1"/>
</dbReference>
<dbReference type="Proteomes" id="UP000315759">
    <property type="component" value="Unassembled WGS sequence"/>
</dbReference>
<proteinExistence type="predicted"/>
<dbReference type="InterPro" id="IPR039708">
    <property type="entry name" value="MT1774/Rv1733c-like"/>
</dbReference>
<keyword evidence="1" id="KW-0472">Membrane</keyword>
<evidence type="ECO:0000313" key="3">
    <source>
        <dbReference type="Proteomes" id="UP000315759"/>
    </source>
</evidence>
<keyword evidence="3" id="KW-1185">Reference proteome</keyword>
<dbReference type="AlphaFoldDB" id="A0A544W714"/>
<evidence type="ECO:0008006" key="4">
    <source>
        <dbReference type="Google" id="ProtNLM"/>
    </source>
</evidence>
<dbReference type="EMBL" id="VIFX01000003">
    <property type="protein sequence ID" value="TQR88041.1"/>
    <property type="molecule type" value="Genomic_DNA"/>
</dbReference>
<evidence type="ECO:0000313" key="2">
    <source>
        <dbReference type="EMBL" id="TQR88041.1"/>
    </source>
</evidence>
<dbReference type="PANTHER" id="PTHR42305:SF1">
    <property type="entry name" value="MEMBRANE PROTEIN RV1733C-RELATED"/>
    <property type="match status" value="1"/>
</dbReference>
<sequence>MDTLTLDWGRGCVARLLGRNQLVRRSDRWEMLSVALVVSALSLAIPVVAAFGTGIKESRSHVYAEQAITRQQTSGTALANARLHVLGDSQAFDVDTRWIADDGVHVGTVAVPDMVRVGDHVDVWIDRNGNHVGAPSPPGQAAAEAVGWAALSWIALAGVSTAGLFTHRRALNRARYAAWDRELVALAGNDDGRASHEQ</sequence>
<accession>A0A544W714</accession>
<keyword evidence="1" id="KW-1133">Transmembrane helix</keyword>
<dbReference type="RefSeq" id="WP_142550650.1">
    <property type="nucleotide sequence ID" value="NZ_VIFX01000003.1"/>
</dbReference>
<feature type="transmembrane region" description="Helical" evidence="1">
    <location>
        <begin position="145"/>
        <end position="165"/>
    </location>
</feature>
<keyword evidence="1" id="KW-0812">Transmembrane</keyword>
<gene>
    <name evidence="2" type="ORF">D8S82_02960</name>
</gene>